<dbReference type="Pfam" id="PF05150">
    <property type="entry name" value="Legionella_OMP"/>
    <property type="match status" value="1"/>
</dbReference>
<proteinExistence type="predicted"/>
<keyword evidence="3" id="KW-1185">Reference proteome</keyword>
<dbReference type="RefSeq" id="WP_131775856.1">
    <property type="nucleotide sequence ID" value="NZ_BMOB01000002.1"/>
</dbReference>
<evidence type="ECO:0000313" key="2">
    <source>
        <dbReference type="EMBL" id="GGI80486.1"/>
    </source>
</evidence>
<feature type="signal peptide" evidence="1">
    <location>
        <begin position="1"/>
        <end position="21"/>
    </location>
</feature>
<name>A0A917JPM3_9GAMM</name>
<feature type="chain" id="PRO_5037035608" description="Major outer membrane protein" evidence="1">
    <location>
        <begin position="22"/>
        <end position="318"/>
    </location>
</feature>
<gene>
    <name evidence="2" type="ORF">GCM10007966_06260</name>
</gene>
<dbReference type="OrthoDB" id="5634352at2"/>
<evidence type="ECO:0000313" key="3">
    <source>
        <dbReference type="Proteomes" id="UP000630149"/>
    </source>
</evidence>
<sequence>MKFRHNIVLLFLSLLSSMSWASNQVSVYEDLIYWRASQETTSPWAFQQTTNSPPGALYTEPNAYFEWSPGVRAGVLYEPENYFDTKLYWTYFSTKAKEEITAPSGQFFLPEFFNGFTSLNLFNAAQLDWRLIMNMVDLEVGHAFKPIDSLILRPFVGVKGGTINQSINSFWEADIGTTTAYSAREKLKNNFLGLGPSFGIDGTYALFDHVNIKSDLSTALLWGRWNIQDTYFRPTALLGLIPQTTITTNRKNLMLGTFMARYFLGLDWTFQARATVTLKAGYEMQFWSNQLRLPMFQALPVHGDLTLQGGTCGILIKL</sequence>
<reference evidence="2" key="1">
    <citation type="journal article" date="2014" name="Int. J. Syst. Evol. Microbiol.">
        <title>Complete genome sequence of Corynebacterium casei LMG S-19264T (=DSM 44701T), isolated from a smear-ripened cheese.</title>
        <authorList>
            <consortium name="US DOE Joint Genome Institute (JGI-PGF)"/>
            <person name="Walter F."/>
            <person name="Albersmeier A."/>
            <person name="Kalinowski J."/>
            <person name="Ruckert C."/>
        </authorList>
    </citation>
    <scope>NUCLEOTIDE SEQUENCE</scope>
    <source>
        <strain evidence="2">JCM 13919</strain>
    </source>
</reference>
<dbReference type="Proteomes" id="UP000630149">
    <property type="component" value="Unassembled WGS sequence"/>
</dbReference>
<dbReference type="EMBL" id="BMOB01000002">
    <property type="protein sequence ID" value="GGI80486.1"/>
    <property type="molecule type" value="Genomic_DNA"/>
</dbReference>
<protein>
    <recommendedName>
        <fullName evidence="4">Major outer membrane protein</fullName>
    </recommendedName>
</protein>
<evidence type="ECO:0008006" key="4">
    <source>
        <dbReference type="Google" id="ProtNLM"/>
    </source>
</evidence>
<organism evidence="2 3">
    <name type="scientific">Legionella impletisoli</name>
    <dbReference type="NCBI Taxonomy" id="343510"/>
    <lineage>
        <taxon>Bacteria</taxon>
        <taxon>Pseudomonadati</taxon>
        <taxon>Pseudomonadota</taxon>
        <taxon>Gammaproteobacteria</taxon>
        <taxon>Legionellales</taxon>
        <taxon>Legionellaceae</taxon>
        <taxon>Legionella</taxon>
    </lineage>
</organism>
<evidence type="ECO:0000256" key="1">
    <source>
        <dbReference type="SAM" id="SignalP"/>
    </source>
</evidence>
<accession>A0A917JPM3</accession>
<dbReference type="InterPro" id="IPR007825">
    <property type="entry name" value="Major_OMP_Legionella"/>
</dbReference>
<comment type="caution">
    <text evidence="2">The sequence shown here is derived from an EMBL/GenBank/DDBJ whole genome shotgun (WGS) entry which is preliminary data.</text>
</comment>
<keyword evidence="1" id="KW-0732">Signal</keyword>
<reference evidence="2" key="2">
    <citation type="submission" date="2020-09" db="EMBL/GenBank/DDBJ databases">
        <authorList>
            <person name="Sun Q."/>
            <person name="Ohkuma M."/>
        </authorList>
    </citation>
    <scope>NUCLEOTIDE SEQUENCE</scope>
    <source>
        <strain evidence="2">JCM 13919</strain>
    </source>
</reference>
<dbReference type="AlphaFoldDB" id="A0A917JPM3"/>